<dbReference type="Proteomes" id="UP000261540">
    <property type="component" value="Unplaced"/>
</dbReference>
<keyword evidence="5 6" id="KW-0472">Membrane</keyword>
<dbReference type="AlphaFoldDB" id="A0A3B3TEP4"/>
<sequence length="307" mass="32885">MDETSPRGCGSLIKRPYTALCDLDAVWGVAVASAAGGAALASMILALVLLCRLRKIMQDHSRVAPLLLLLAAVIGLCGLSIAFLIERNEPLCIARRAFWGVLSSLSFACLVAQCVRLHRLARGARSPSGGALVGLAVALAVLDPEWMTLTEMPQGLEACQYKPLDLTVACTYVLVLLLSALVGAAYGLCRGQPQLRRSAVWLLLTCLASALLWAAWLTFFLYGSAELGLSSIWDDRAQAVVLVAQSWLLLLLHAAPEAHATLQSPLRIREATIEEGIPLPHLTVSQGVPILHSTSGTVLSIYRFDLL</sequence>
<feature type="transmembrane region" description="Helical" evidence="6">
    <location>
        <begin position="129"/>
        <end position="146"/>
    </location>
</feature>
<evidence type="ECO:0000256" key="6">
    <source>
        <dbReference type="SAM" id="Phobius"/>
    </source>
</evidence>
<evidence type="ECO:0000313" key="8">
    <source>
        <dbReference type="Ensembl" id="ENSPKIP00000041140.1"/>
    </source>
</evidence>
<dbReference type="GeneTree" id="ENSGT00950000182961"/>
<dbReference type="GO" id="GO:0005886">
    <property type="term" value="C:plasma membrane"/>
    <property type="evidence" value="ECO:0007669"/>
    <property type="project" value="TreeGrafter"/>
</dbReference>
<evidence type="ECO:0000256" key="1">
    <source>
        <dbReference type="ARBA" id="ARBA00004141"/>
    </source>
</evidence>
<dbReference type="GO" id="GO:0030295">
    <property type="term" value="F:protein kinase activator activity"/>
    <property type="evidence" value="ECO:0007669"/>
    <property type="project" value="TreeGrafter"/>
</dbReference>
<feature type="transmembrane region" description="Helical" evidence="6">
    <location>
        <begin position="166"/>
        <end position="188"/>
    </location>
</feature>
<evidence type="ECO:0000256" key="4">
    <source>
        <dbReference type="ARBA" id="ARBA00022989"/>
    </source>
</evidence>
<evidence type="ECO:0000256" key="5">
    <source>
        <dbReference type="ARBA" id="ARBA00023136"/>
    </source>
</evidence>
<evidence type="ECO:0000313" key="9">
    <source>
        <dbReference type="Proteomes" id="UP000261540"/>
    </source>
</evidence>
<feature type="transmembrane region" description="Helical" evidence="6">
    <location>
        <begin position="97"/>
        <end position="117"/>
    </location>
</feature>
<dbReference type="InterPro" id="IPR017978">
    <property type="entry name" value="GPCR_3_C"/>
</dbReference>
<dbReference type="GO" id="GO:0004930">
    <property type="term" value="F:G protein-coupled receptor activity"/>
    <property type="evidence" value="ECO:0007669"/>
    <property type="project" value="InterPro"/>
</dbReference>
<keyword evidence="4 6" id="KW-1133">Transmembrane helix</keyword>
<protein>
    <submittedName>
        <fullName evidence="8">G protein-coupled receptor, class C, group 5, member Ba</fullName>
    </submittedName>
</protein>
<comment type="subcellular location">
    <subcellularLocation>
        <location evidence="1">Membrane</location>
        <topology evidence="1">Multi-pass membrane protein</topology>
    </subcellularLocation>
</comment>
<dbReference type="GO" id="GO:0019901">
    <property type="term" value="F:protein kinase binding"/>
    <property type="evidence" value="ECO:0007669"/>
    <property type="project" value="TreeGrafter"/>
</dbReference>
<name>A0A3B3TEP4_9TELE</name>
<dbReference type="Pfam" id="PF00003">
    <property type="entry name" value="7tm_3"/>
    <property type="match status" value="1"/>
</dbReference>
<reference evidence="8" key="1">
    <citation type="submission" date="2025-08" db="UniProtKB">
        <authorList>
            <consortium name="Ensembl"/>
        </authorList>
    </citation>
    <scope>IDENTIFICATION</scope>
</reference>
<keyword evidence="9" id="KW-1185">Reference proteome</keyword>
<evidence type="ECO:0000256" key="3">
    <source>
        <dbReference type="ARBA" id="ARBA00022692"/>
    </source>
</evidence>
<feature type="domain" description="G-protein coupled receptors family 3 profile" evidence="7">
    <location>
        <begin position="21"/>
        <end position="256"/>
    </location>
</feature>
<keyword evidence="3 6" id="KW-0812">Transmembrane</keyword>
<accession>A0A3B3TEP4</accession>
<comment type="similarity">
    <text evidence="2">Belongs to the G-protein coupled receptor 3 family.</text>
</comment>
<proteinExistence type="inferred from homology"/>
<dbReference type="InterPro" id="IPR051753">
    <property type="entry name" value="RA-inducible_GPCR3"/>
</dbReference>
<feature type="transmembrane region" description="Helical" evidence="6">
    <location>
        <begin position="63"/>
        <end position="85"/>
    </location>
</feature>
<feature type="transmembrane region" description="Helical" evidence="6">
    <location>
        <begin position="200"/>
        <end position="225"/>
    </location>
</feature>
<dbReference type="GO" id="GO:0070062">
    <property type="term" value="C:extracellular exosome"/>
    <property type="evidence" value="ECO:0007669"/>
    <property type="project" value="TreeGrafter"/>
</dbReference>
<evidence type="ECO:0000256" key="2">
    <source>
        <dbReference type="ARBA" id="ARBA00007242"/>
    </source>
</evidence>
<reference evidence="8" key="2">
    <citation type="submission" date="2025-09" db="UniProtKB">
        <authorList>
            <consortium name="Ensembl"/>
        </authorList>
    </citation>
    <scope>IDENTIFICATION</scope>
</reference>
<feature type="transmembrane region" description="Helical" evidence="6">
    <location>
        <begin position="25"/>
        <end position="51"/>
    </location>
</feature>
<organism evidence="8 9">
    <name type="scientific">Paramormyrops kingsleyae</name>
    <dbReference type="NCBI Taxonomy" id="1676925"/>
    <lineage>
        <taxon>Eukaryota</taxon>
        <taxon>Metazoa</taxon>
        <taxon>Chordata</taxon>
        <taxon>Craniata</taxon>
        <taxon>Vertebrata</taxon>
        <taxon>Euteleostomi</taxon>
        <taxon>Actinopterygii</taxon>
        <taxon>Neopterygii</taxon>
        <taxon>Teleostei</taxon>
        <taxon>Osteoglossocephala</taxon>
        <taxon>Osteoglossomorpha</taxon>
        <taxon>Osteoglossiformes</taxon>
        <taxon>Mormyridae</taxon>
        <taxon>Paramormyrops</taxon>
    </lineage>
</organism>
<dbReference type="PANTHER" id="PTHR14511:SF9">
    <property type="entry name" value="G-PROTEIN COUPLED RECEPTOR FAMILY C GROUP 5 MEMBER B"/>
    <property type="match status" value="1"/>
</dbReference>
<evidence type="ECO:0000259" key="7">
    <source>
        <dbReference type="Pfam" id="PF00003"/>
    </source>
</evidence>
<dbReference type="PANTHER" id="PTHR14511">
    <property type="entry name" value="G PROTEIN COUPLED RECEPTOR, CLASS C, GROUP 5"/>
    <property type="match status" value="1"/>
</dbReference>
<dbReference type="GO" id="GO:0043235">
    <property type="term" value="C:receptor complex"/>
    <property type="evidence" value="ECO:0007669"/>
    <property type="project" value="TreeGrafter"/>
</dbReference>
<dbReference type="Ensembl" id="ENSPKIT00000022170.1">
    <property type="protein sequence ID" value="ENSPKIP00000041140.1"/>
    <property type="gene ID" value="ENSPKIG00000017809.1"/>
</dbReference>